<dbReference type="AlphaFoldDB" id="A0A2A9NEW5"/>
<dbReference type="EMBL" id="KZ302026">
    <property type="protein sequence ID" value="PFH49545.1"/>
    <property type="molecule type" value="Genomic_DNA"/>
</dbReference>
<dbReference type="Proteomes" id="UP000242287">
    <property type="component" value="Unassembled WGS sequence"/>
</dbReference>
<evidence type="ECO:0000313" key="3">
    <source>
        <dbReference type="Proteomes" id="UP000242287"/>
    </source>
</evidence>
<feature type="region of interest" description="Disordered" evidence="1">
    <location>
        <begin position="222"/>
        <end position="298"/>
    </location>
</feature>
<organism evidence="2 3">
    <name type="scientific">Amanita thiersii Skay4041</name>
    <dbReference type="NCBI Taxonomy" id="703135"/>
    <lineage>
        <taxon>Eukaryota</taxon>
        <taxon>Fungi</taxon>
        <taxon>Dikarya</taxon>
        <taxon>Basidiomycota</taxon>
        <taxon>Agaricomycotina</taxon>
        <taxon>Agaricomycetes</taxon>
        <taxon>Agaricomycetidae</taxon>
        <taxon>Agaricales</taxon>
        <taxon>Pluteineae</taxon>
        <taxon>Amanitaceae</taxon>
        <taxon>Amanita</taxon>
    </lineage>
</organism>
<feature type="region of interest" description="Disordered" evidence="1">
    <location>
        <begin position="1"/>
        <end position="27"/>
    </location>
</feature>
<gene>
    <name evidence="2" type="ORF">AMATHDRAFT_4822</name>
</gene>
<feature type="region of interest" description="Disordered" evidence="1">
    <location>
        <begin position="310"/>
        <end position="334"/>
    </location>
</feature>
<reference evidence="2 3" key="1">
    <citation type="submission" date="2014-02" db="EMBL/GenBank/DDBJ databases">
        <title>Transposable element dynamics among asymbiotic and ectomycorrhizal Amanita fungi.</title>
        <authorList>
            <consortium name="DOE Joint Genome Institute"/>
            <person name="Hess J."/>
            <person name="Skrede I."/>
            <person name="Wolfe B."/>
            <person name="LaButti K."/>
            <person name="Ohm R.A."/>
            <person name="Grigoriev I.V."/>
            <person name="Pringle A."/>
        </authorList>
    </citation>
    <scope>NUCLEOTIDE SEQUENCE [LARGE SCALE GENOMIC DNA]</scope>
    <source>
        <strain evidence="2 3">SKay4041</strain>
    </source>
</reference>
<feature type="compositionally biased region" description="Polar residues" evidence="1">
    <location>
        <begin position="317"/>
        <end position="334"/>
    </location>
</feature>
<sequence length="410" mass="45904">MSYAAPRVGKQYSGVPQLEHPTTSTGNTINTQTYMLAAREHTTDDIPCPVGIKEINLVPGNPSQCRDRKAHIFMGLDGNCYNVERAVRNFSTRPGWCYGDIDVDIDVDMTPERRAALSHAYDRLRCPKNIQPSNLTRQTARQCFDAGGEIFWAPDNNCYYVGPAIAMFGSDMGWCFGPAVAEQDVDQGWDDRHREQVNHENTRYMNNWRSIDDDIRAILYDSTPTDSENERSDGEGNRRRGDGQNGRDAIRSRNANGRFRRVDEQSGRVSRQLVGARGRTGRAGGRGGRGGRRADSRGTVIQIDAELGTNIMRKPDQSSQGERTANLKQPNINGDGSHALFGEYIFLAMRFVDTWERPSETASRHKCSGGNLEGQDRECQFQARSDNSTTGKIQDSRKLELVNQSDRAQM</sequence>
<accession>A0A2A9NEW5</accession>
<proteinExistence type="predicted"/>
<evidence type="ECO:0000256" key="1">
    <source>
        <dbReference type="SAM" id="MobiDB-lite"/>
    </source>
</evidence>
<protein>
    <submittedName>
        <fullName evidence="2">Uncharacterized protein</fullName>
    </submittedName>
</protein>
<feature type="compositionally biased region" description="Basic and acidic residues" evidence="1">
    <location>
        <begin position="228"/>
        <end position="242"/>
    </location>
</feature>
<keyword evidence="3" id="KW-1185">Reference proteome</keyword>
<evidence type="ECO:0000313" key="2">
    <source>
        <dbReference type="EMBL" id="PFH49545.1"/>
    </source>
</evidence>
<name>A0A2A9NEW5_9AGAR</name>